<dbReference type="InterPro" id="IPR032675">
    <property type="entry name" value="LRR_dom_sf"/>
</dbReference>
<evidence type="ECO:0000313" key="3">
    <source>
        <dbReference type="Proteomes" id="UP001194468"/>
    </source>
</evidence>
<organism evidence="2 3">
    <name type="scientific">Boletus edulis BED1</name>
    <dbReference type="NCBI Taxonomy" id="1328754"/>
    <lineage>
        <taxon>Eukaryota</taxon>
        <taxon>Fungi</taxon>
        <taxon>Dikarya</taxon>
        <taxon>Basidiomycota</taxon>
        <taxon>Agaricomycotina</taxon>
        <taxon>Agaricomycetes</taxon>
        <taxon>Agaricomycetidae</taxon>
        <taxon>Boletales</taxon>
        <taxon>Boletineae</taxon>
        <taxon>Boletaceae</taxon>
        <taxon>Boletoideae</taxon>
        <taxon>Boletus</taxon>
    </lineage>
</organism>
<name>A0AAD4BW32_BOLED</name>
<dbReference type="CDD" id="cd09917">
    <property type="entry name" value="F-box_SF"/>
    <property type="match status" value="1"/>
</dbReference>
<dbReference type="AlphaFoldDB" id="A0AAD4BW32"/>
<reference evidence="2" key="2">
    <citation type="journal article" date="2020" name="Nat. Commun.">
        <title>Large-scale genome sequencing of mycorrhizal fungi provides insights into the early evolution of symbiotic traits.</title>
        <authorList>
            <person name="Miyauchi S."/>
            <person name="Kiss E."/>
            <person name="Kuo A."/>
            <person name="Drula E."/>
            <person name="Kohler A."/>
            <person name="Sanchez-Garcia M."/>
            <person name="Morin E."/>
            <person name="Andreopoulos B."/>
            <person name="Barry K.W."/>
            <person name="Bonito G."/>
            <person name="Buee M."/>
            <person name="Carver A."/>
            <person name="Chen C."/>
            <person name="Cichocki N."/>
            <person name="Clum A."/>
            <person name="Culley D."/>
            <person name="Crous P.W."/>
            <person name="Fauchery L."/>
            <person name="Girlanda M."/>
            <person name="Hayes R.D."/>
            <person name="Keri Z."/>
            <person name="LaButti K."/>
            <person name="Lipzen A."/>
            <person name="Lombard V."/>
            <person name="Magnuson J."/>
            <person name="Maillard F."/>
            <person name="Murat C."/>
            <person name="Nolan M."/>
            <person name="Ohm R.A."/>
            <person name="Pangilinan J."/>
            <person name="Pereira M.F."/>
            <person name="Perotto S."/>
            <person name="Peter M."/>
            <person name="Pfister S."/>
            <person name="Riley R."/>
            <person name="Sitrit Y."/>
            <person name="Stielow J.B."/>
            <person name="Szollosi G."/>
            <person name="Zifcakova L."/>
            <person name="Stursova M."/>
            <person name="Spatafora J.W."/>
            <person name="Tedersoo L."/>
            <person name="Vaario L.M."/>
            <person name="Yamada A."/>
            <person name="Yan M."/>
            <person name="Wang P."/>
            <person name="Xu J."/>
            <person name="Bruns T."/>
            <person name="Baldrian P."/>
            <person name="Vilgalys R."/>
            <person name="Dunand C."/>
            <person name="Henrissat B."/>
            <person name="Grigoriev I.V."/>
            <person name="Hibbett D."/>
            <person name="Nagy L.G."/>
            <person name="Martin F.M."/>
        </authorList>
    </citation>
    <scope>NUCLEOTIDE SEQUENCE</scope>
    <source>
        <strain evidence="2">BED1</strain>
    </source>
</reference>
<dbReference type="Gene3D" id="3.80.10.10">
    <property type="entry name" value="Ribonuclease Inhibitor"/>
    <property type="match status" value="1"/>
</dbReference>
<comment type="caution">
    <text evidence="2">The sequence shown here is derived from an EMBL/GenBank/DDBJ whole genome shotgun (WGS) entry which is preliminary data.</text>
</comment>
<dbReference type="Proteomes" id="UP001194468">
    <property type="component" value="Unassembled WGS sequence"/>
</dbReference>
<dbReference type="EMBL" id="WHUW01000010">
    <property type="protein sequence ID" value="KAF8441523.1"/>
    <property type="molecule type" value="Genomic_DNA"/>
</dbReference>
<dbReference type="Pfam" id="PF12937">
    <property type="entry name" value="F-box-like"/>
    <property type="match status" value="1"/>
</dbReference>
<keyword evidence="3" id="KW-1185">Reference proteome</keyword>
<evidence type="ECO:0000259" key="1">
    <source>
        <dbReference type="Pfam" id="PF12937"/>
    </source>
</evidence>
<proteinExistence type="predicted"/>
<reference evidence="2" key="1">
    <citation type="submission" date="2019-10" db="EMBL/GenBank/DDBJ databases">
        <authorList>
            <consortium name="DOE Joint Genome Institute"/>
            <person name="Kuo A."/>
            <person name="Miyauchi S."/>
            <person name="Kiss E."/>
            <person name="Drula E."/>
            <person name="Kohler A."/>
            <person name="Sanchez-Garcia M."/>
            <person name="Andreopoulos B."/>
            <person name="Barry K.W."/>
            <person name="Bonito G."/>
            <person name="Buee M."/>
            <person name="Carver A."/>
            <person name="Chen C."/>
            <person name="Cichocki N."/>
            <person name="Clum A."/>
            <person name="Culley D."/>
            <person name="Crous P.W."/>
            <person name="Fauchery L."/>
            <person name="Girlanda M."/>
            <person name="Hayes R."/>
            <person name="Keri Z."/>
            <person name="LaButti K."/>
            <person name="Lipzen A."/>
            <person name="Lombard V."/>
            <person name="Magnuson J."/>
            <person name="Maillard F."/>
            <person name="Morin E."/>
            <person name="Murat C."/>
            <person name="Nolan M."/>
            <person name="Ohm R."/>
            <person name="Pangilinan J."/>
            <person name="Pereira M."/>
            <person name="Perotto S."/>
            <person name="Peter M."/>
            <person name="Riley R."/>
            <person name="Sitrit Y."/>
            <person name="Stielow B."/>
            <person name="Szollosi G."/>
            <person name="Zifcakova L."/>
            <person name="Stursova M."/>
            <person name="Spatafora J.W."/>
            <person name="Tedersoo L."/>
            <person name="Vaario L.-M."/>
            <person name="Yamada A."/>
            <person name="Yan M."/>
            <person name="Wang P."/>
            <person name="Xu J."/>
            <person name="Bruns T."/>
            <person name="Baldrian P."/>
            <person name="Vilgalys R."/>
            <person name="Henrissat B."/>
            <person name="Grigoriev I.V."/>
            <person name="Hibbett D."/>
            <person name="Nagy L.G."/>
            <person name="Martin F.M."/>
        </authorList>
    </citation>
    <scope>NUCLEOTIDE SEQUENCE</scope>
    <source>
        <strain evidence="2">BED1</strain>
    </source>
</reference>
<sequence>MTAGPFASPTKASERSLKTEHIKMPKHHVDPITGATHVKFLEHNINDDSREKTFCITRVDLTLLEPCAADVLPLQMAVDTQPLNFPEDGHVRGFYFLTTFFFRVMHHALQIPEILLKIFGQDILNARDLAAIARTCRAFKEPALDVLWSVLKDVSPLARCLSDVSRRKYENNPRSLPAIEDLAVGTPDCPPGSVGSFFSALETACINHSITQLSFDCGNSTTTNFRDPILTFDDVRPMMAFSNLHHLDLDVSWDVGLTDDDLVKLASAWPYLEHLGINTCPSLCHLCLAVDTRGYTQVSPDRSPATLAFQSRDTFCIDVVDSVIEEESVQAMATYLAGMATRATRVWLYSWGFEGHQGWRMPVGRLQEVYKARWKEVYRRANLMRRPRDNSSTVSCRIL</sequence>
<gene>
    <name evidence="2" type="ORF">L210DRAFT_3644804</name>
</gene>
<protein>
    <recommendedName>
        <fullName evidence="1">F-box domain-containing protein</fullName>
    </recommendedName>
</protein>
<feature type="domain" description="F-box" evidence="1">
    <location>
        <begin position="112"/>
        <end position="149"/>
    </location>
</feature>
<dbReference type="InterPro" id="IPR001810">
    <property type="entry name" value="F-box_dom"/>
</dbReference>
<accession>A0AAD4BW32</accession>
<evidence type="ECO:0000313" key="2">
    <source>
        <dbReference type="EMBL" id="KAF8441523.1"/>
    </source>
</evidence>